<comment type="caution">
    <text evidence="2">The sequence shown here is derived from an EMBL/GenBank/DDBJ whole genome shotgun (WGS) entry which is preliminary data.</text>
</comment>
<protein>
    <submittedName>
        <fullName evidence="2">Uncharacterized protein</fullName>
    </submittedName>
</protein>
<evidence type="ECO:0000256" key="1">
    <source>
        <dbReference type="SAM" id="Phobius"/>
    </source>
</evidence>
<evidence type="ECO:0000313" key="2">
    <source>
        <dbReference type="EMBL" id="HFK20405.1"/>
    </source>
</evidence>
<keyword evidence="1" id="KW-1133">Transmembrane helix</keyword>
<dbReference type="AlphaFoldDB" id="A0A7C3F043"/>
<gene>
    <name evidence="2" type="ORF">ENS19_03900</name>
</gene>
<keyword evidence="1" id="KW-0812">Transmembrane</keyword>
<organism evidence="2">
    <name type="scientific">Candidatus Methanomethylicus mesodigestus</name>
    <dbReference type="NCBI Taxonomy" id="1867258"/>
    <lineage>
        <taxon>Archaea</taxon>
        <taxon>Thermoproteota</taxon>
        <taxon>Methanosuratincolia</taxon>
        <taxon>Candidatus Methanomethylicales</taxon>
        <taxon>Candidatus Methanomethylicaceae</taxon>
        <taxon>Candidatus Methanomethylicus</taxon>
    </lineage>
</organism>
<feature type="transmembrane region" description="Helical" evidence="1">
    <location>
        <begin position="12"/>
        <end position="30"/>
    </location>
</feature>
<sequence>MRSKGVARIYDALVACALLVIGIAICINYLPQPIPENDVHQFSEIATTCLVFLDKDGTLSKAIYANDLSFFINFFKATLPSSMGFAVSIFNCKWELLSSFQSVPGLSDFGSVAYFLSGYNGTFDPRIVVLSIMR</sequence>
<accession>A0A7C3F043</accession>
<name>A0A7C3F043_9CREN</name>
<reference evidence="2" key="1">
    <citation type="journal article" date="2020" name="mSystems">
        <title>Genome- and Community-Level Interaction Insights into Carbon Utilization and Element Cycling Functions of Hydrothermarchaeota in Hydrothermal Sediment.</title>
        <authorList>
            <person name="Zhou Z."/>
            <person name="Liu Y."/>
            <person name="Xu W."/>
            <person name="Pan J."/>
            <person name="Luo Z.H."/>
            <person name="Li M."/>
        </authorList>
    </citation>
    <scope>NUCLEOTIDE SEQUENCE [LARGE SCALE GENOMIC DNA]</scope>
    <source>
        <strain evidence="2">SpSt-468</strain>
    </source>
</reference>
<keyword evidence="1" id="KW-0472">Membrane</keyword>
<proteinExistence type="predicted"/>
<dbReference type="EMBL" id="DSTX01000005">
    <property type="protein sequence ID" value="HFK20405.1"/>
    <property type="molecule type" value="Genomic_DNA"/>
</dbReference>